<dbReference type="Pfam" id="PF23310">
    <property type="entry name" value="TPR_27"/>
    <property type="match status" value="1"/>
</dbReference>
<dbReference type="InterPro" id="IPR057136">
    <property type="entry name" value="At2g35280_TPR_dom"/>
</dbReference>
<dbReference type="AlphaFoldDB" id="I1GUL4"/>
<organism evidence="2">
    <name type="scientific">Brachypodium distachyon</name>
    <name type="common">Purple false brome</name>
    <name type="synonym">Trachynia distachya</name>
    <dbReference type="NCBI Taxonomy" id="15368"/>
    <lineage>
        <taxon>Eukaryota</taxon>
        <taxon>Viridiplantae</taxon>
        <taxon>Streptophyta</taxon>
        <taxon>Embryophyta</taxon>
        <taxon>Tracheophyta</taxon>
        <taxon>Spermatophyta</taxon>
        <taxon>Magnoliopsida</taxon>
        <taxon>Liliopsida</taxon>
        <taxon>Poales</taxon>
        <taxon>Poaceae</taxon>
        <taxon>BOP clade</taxon>
        <taxon>Pooideae</taxon>
        <taxon>Stipodae</taxon>
        <taxon>Brachypodieae</taxon>
        <taxon>Brachypodium</taxon>
    </lineage>
</organism>
<keyword evidence="4" id="KW-1185">Reference proteome</keyword>
<dbReference type="STRING" id="15368.I1GUL4"/>
<proteinExistence type="predicted"/>
<dbReference type="InParanoid" id="I1GUL4"/>
<dbReference type="Gramene" id="KQK16321">
    <property type="protein sequence ID" value="KQK16321"/>
    <property type="gene ID" value="BRADI_1g28200v3"/>
</dbReference>
<dbReference type="PANTHER" id="PTHR33784:SF10">
    <property type="entry name" value="F-BOX PROTEIN"/>
    <property type="match status" value="1"/>
</dbReference>
<sequence length="250" mass="27592">MVKTRSMAAKKRNSGLDAVLPTELVVEIVGIVAASSTQPMADLCSLRSTCKTMYGVSKERHVGRRLALEKEEGMMWHDNERYLALLKHLDNADNPEANFIVGLKHIFAHHNIEQGRECLGRAADGGHKTAAYVLSVVLHTLNDKPDLVKRYISQVEGDAVEDTKRANKECQQHRRLAAKAIQDATWKRMGGTGPLGWVPVLPQDGGGQCTSAGCGMSVGWAGYDIFCSDECMIRHERVQLFGQVLPNYHP</sequence>
<dbReference type="HOGENOM" id="CLU_093637_1_0_1"/>
<dbReference type="EnsemblPlants" id="KQK16321">
    <property type="protein sequence ID" value="KQK16321"/>
    <property type="gene ID" value="BRADI_1g28200v3"/>
</dbReference>
<evidence type="ECO:0000259" key="1">
    <source>
        <dbReference type="Pfam" id="PF23310"/>
    </source>
</evidence>
<name>I1GUL4_BRADI</name>
<accession>I1GUL4</accession>
<reference evidence="2" key="2">
    <citation type="submission" date="2017-06" db="EMBL/GenBank/DDBJ databases">
        <title>WGS assembly of Brachypodium distachyon.</title>
        <authorList>
            <consortium name="The International Brachypodium Initiative"/>
            <person name="Lucas S."/>
            <person name="Harmon-Smith M."/>
            <person name="Lail K."/>
            <person name="Tice H."/>
            <person name="Grimwood J."/>
            <person name="Bruce D."/>
            <person name="Barry K."/>
            <person name="Shu S."/>
            <person name="Lindquist E."/>
            <person name="Wang M."/>
            <person name="Pitluck S."/>
            <person name="Vogel J.P."/>
            <person name="Garvin D.F."/>
            <person name="Mockler T.C."/>
            <person name="Schmutz J."/>
            <person name="Rokhsar D."/>
            <person name="Bevan M.W."/>
        </authorList>
    </citation>
    <scope>NUCLEOTIDE SEQUENCE</scope>
    <source>
        <strain evidence="2">Bd21</strain>
    </source>
</reference>
<dbReference type="EMBL" id="CM000880">
    <property type="protein sequence ID" value="KQK16321.1"/>
    <property type="molecule type" value="Genomic_DNA"/>
</dbReference>
<dbReference type="OrthoDB" id="681586at2759"/>
<dbReference type="eggNOG" id="KOG0851">
    <property type="taxonomic scope" value="Eukaryota"/>
</dbReference>
<gene>
    <name evidence="2" type="ORF">BRADI_1g28200v3</name>
</gene>
<evidence type="ECO:0000313" key="3">
    <source>
        <dbReference type="EnsemblPlants" id="KQK16321"/>
    </source>
</evidence>
<protein>
    <recommendedName>
        <fullName evidence="1">At2g35280-like TPR domain-containing protein</fullName>
    </recommendedName>
</protein>
<reference evidence="2 3" key="1">
    <citation type="journal article" date="2010" name="Nature">
        <title>Genome sequencing and analysis of the model grass Brachypodium distachyon.</title>
        <authorList>
            <consortium name="International Brachypodium Initiative"/>
        </authorList>
    </citation>
    <scope>NUCLEOTIDE SEQUENCE [LARGE SCALE GENOMIC DNA]</scope>
    <source>
        <strain evidence="2 3">Bd21</strain>
    </source>
</reference>
<evidence type="ECO:0000313" key="2">
    <source>
        <dbReference type="EMBL" id="KQK16321.1"/>
    </source>
</evidence>
<dbReference type="PANTHER" id="PTHR33784">
    <property type="entry name" value="OS05G0482100 PROTEIN"/>
    <property type="match status" value="1"/>
</dbReference>
<dbReference type="InterPro" id="IPR040338">
    <property type="entry name" value="At1g67623-like"/>
</dbReference>
<evidence type="ECO:0000313" key="4">
    <source>
        <dbReference type="Proteomes" id="UP000008810"/>
    </source>
</evidence>
<reference evidence="3" key="3">
    <citation type="submission" date="2018-08" db="UniProtKB">
        <authorList>
            <consortium name="EnsemblPlants"/>
        </authorList>
    </citation>
    <scope>IDENTIFICATION</scope>
    <source>
        <strain evidence="3">cv. Bd21</strain>
    </source>
</reference>
<dbReference type="Proteomes" id="UP000008810">
    <property type="component" value="Chromosome 1"/>
</dbReference>
<dbReference type="OMA" id="FTEVMNY"/>
<feature type="domain" description="At2g35280-like TPR" evidence="1">
    <location>
        <begin position="75"/>
        <end position="154"/>
    </location>
</feature>